<dbReference type="Gene3D" id="3.30.590.10">
    <property type="entry name" value="Glutamine synthetase/guanido kinase, catalytic domain"/>
    <property type="match status" value="1"/>
</dbReference>
<evidence type="ECO:0000256" key="4">
    <source>
        <dbReference type="RuleBase" id="RU000384"/>
    </source>
</evidence>
<evidence type="ECO:0000313" key="7">
    <source>
        <dbReference type="EMBL" id="RST77197.1"/>
    </source>
</evidence>
<dbReference type="PROSITE" id="PS51987">
    <property type="entry name" value="GS_CATALYTIC"/>
    <property type="match status" value="1"/>
</dbReference>
<dbReference type="PROSITE" id="PS51986">
    <property type="entry name" value="GS_BETA_GRASP"/>
    <property type="match status" value="1"/>
</dbReference>
<accession>A0A429Y6W2</accession>
<reference evidence="7" key="1">
    <citation type="submission" date="2018-12" db="EMBL/GenBank/DDBJ databases">
        <authorList>
            <person name="Sun L."/>
            <person name="Chen Z."/>
        </authorList>
    </citation>
    <scope>NUCLEOTIDE SEQUENCE [LARGE SCALE GENOMIC DNA]</scope>
    <source>
        <strain evidence="7">3-2-2</strain>
    </source>
</reference>
<gene>
    <name evidence="7" type="ORF">D4T97_001485</name>
</gene>
<dbReference type="SUPFAM" id="SSF55931">
    <property type="entry name" value="Glutamine synthetase/guanido kinase"/>
    <property type="match status" value="1"/>
</dbReference>
<comment type="caution">
    <text evidence="7">The sequence shown here is derived from an EMBL/GenBank/DDBJ whole genome shotgun (WGS) entry which is preliminary data.</text>
</comment>
<feature type="domain" description="GS beta-grasp" evidence="5">
    <location>
        <begin position="33"/>
        <end position="134"/>
    </location>
</feature>
<dbReference type="GO" id="GO:0016020">
    <property type="term" value="C:membrane"/>
    <property type="evidence" value="ECO:0007669"/>
    <property type="project" value="TreeGrafter"/>
</dbReference>
<sequence>MLKVDSSFVGIHNLRSKEEEEMVEQIKATIEEKNIRLIRVAWADQHGISRAKTMTVPAFHRVLESGLEFNTGPLFFDTGSAIVFNPFQEGGGFDLEEMTGCPNYRLIPDPSTFRILPWAPHTAWILTDAYLKDGRPLPFDSRGILRKALNEFKDSGFEYISGIEVEWNLMKIVDNKLNPEFMGAPGIAAEAPAVLSSARGYQYHLESHLDEVDDVLYEISNALSALGLPLSTMEDEWGPSQQEFTFEPLTGLEAADTMLLFRNTVKQICKRHGYVGSFMCRPAFSSFVSSGWHLHQSIRSLETGENVLKDPYELEPTSEIGKHFMGGILMHAQAASVFTTPTINGFKRLNPNSLAPDRAGWGDDNRGTMLRVIGAPGEKNVRFENRIGEPAANPYLYLASQVIAGAHGIQNKIDPGIPSKEAYNDDRQRLPRSLKEAVEALKKDTLYREKMGDLFIDYITKIKESEISRYEAFVKENGIEDHQMVVTDWEQREYFDLF</sequence>
<organism evidence="7 8">
    <name type="scientific">Siminovitchia acidinfaciens</name>
    <dbReference type="NCBI Taxonomy" id="2321395"/>
    <lineage>
        <taxon>Bacteria</taxon>
        <taxon>Bacillati</taxon>
        <taxon>Bacillota</taxon>
        <taxon>Bacilli</taxon>
        <taxon>Bacillales</taxon>
        <taxon>Bacillaceae</taxon>
        <taxon>Siminovitchia</taxon>
    </lineage>
</organism>
<dbReference type="InterPro" id="IPR008146">
    <property type="entry name" value="Gln_synth_cat_dom"/>
</dbReference>
<dbReference type="InterPro" id="IPR036651">
    <property type="entry name" value="Gln_synt_N_sf"/>
</dbReference>
<evidence type="ECO:0000256" key="1">
    <source>
        <dbReference type="ARBA" id="ARBA00009897"/>
    </source>
</evidence>
<dbReference type="SMART" id="SM01230">
    <property type="entry name" value="Gln-synt_C"/>
    <property type="match status" value="1"/>
</dbReference>
<evidence type="ECO:0000256" key="3">
    <source>
        <dbReference type="PROSITE-ProRule" id="PRU01330"/>
    </source>
</evidence>
<dbReference type="EMBL" id="QYTV02000001">
    <property type="protein sequence ID" value="RST77197.1"/>
    <property type="molecule type" value="Genomic_DNA"/>
</dbReference>
<evidence type="ECO:0000313" key="8">
    <source>
        <dbReference type="Proteomes" id="UP000287156"/>
    </source>
</evidence>
<evidence type="ECO:0000259" key="5">
    <source>
        <dbReference type="PROSITE" id="PS51986"/>
    </source>
</evidence>
<feature type="domain" description="GS catalytic" evidence="6">
    <location>
        <begin position="141"/>
        <end position="498"/>
    </location>
</feature>
<comment type="similarity">
    <text evidence="1 3 4">Belongs to the glutamine synthetase family.</text>
</comment>
<dbReference type="GO" id="GO:0004356">
    <property type="term" value="F:glutamine synthetase activity"/>
    <property type="evidence" value="ECO:0007669"/>
    <property type="project" value="UniProtKB-EC"/>
</dbReference>
<dbReference type="GO" id="GO:0006542">
    <property type="term" value="P:glutamine biosynthetic process"/>
    <property type="evidence" value="ECO:0007669"/>
    <property type="project" value="InterPro"/>
</dbReference>
<dbReference type="Proteomes" id="UP000287156">
    <property type="component" value="Unassembled WGS sequence"/>
</dbReference>
<protein>
    <recommendedName>
        <fullName evidence="2">glutamine synthetase</fullName>
        <ecNumber evidence="2">6.3.1.2</ecNumber>
    </recommendedName>
</protein>
<dbReference type="GO" id="GO:0005737">
    <property type="term" value="C:cytoplasm"/>
    <property type="evidence" value="ECO:0007669"/>
    <property type="project" value="TreeGrafter"/>
</dbReference>
<proteinExistence type="inferred from homology"/>
<dbReference type="EC" id="6.3.1.2" evidence="2"/>
<dbReference type="Pfam" id="PF00120">
    <property type="entry name" value="Gln-synt_C"/>
    <property type="match status" value="1"/>
</dbReference>
<dbReference type="PANTHER" id="PTHR43407:SF1">
    <property type="entry name" value="LENGSIN"/>
    <property type="match status" value="1"/>
</dbReference>
<dbReference type="AlphaFoldDB" id="A0A429Y6W2"/>
<dbReference type="OrthoDB" id="9807095at2"/>
<dbReference type="InterPro" id="IPR008147">
    <property type="entry name" value="Gln_synt_N"/>
</dbReference>
<keyword evidence="8" id="KW-1185">Reference proteome</keyword>
<dbReference type="PANTHER" id="PTHR43407">
    <property type="entry name" value="GLUTAMINE SYNTHETASE"/>
    <property type="match status" value="1"/>
</dbReference>
<dbReference type="InterPro" id="IPR014746">
    <property type="entry name" value="Gln_synth/guanido_kin_cat_dom"/>
</dbReference>
<dbReference type="Gene3D" id="3.10.20.70">
    <property type="entry name" value="Glutamine synthetase, N-terminal domain"/>
    <property type="match status" value="1"/>
</dbReference>
<name>A0A429Y6W2_9BACI</name>
<dbReference type="SUPFAM" id="SSF54368">
    <property type="entry name" value="Glutamine synthetase, N-terminal domain"/>
    <property type="match status" value="1"/>
</dbReference>
<evidence type="ECO:0000256" key="2">
    <source>
        <dbReference type="ARBA" id="ARBA00012937"/>
    </source>
</evidence>
<dbReference type="RefSeq" id="WP_126046962.1">
    <property type="nucleotide sequence ID" value="NZ_QYTV02000001.1"/>
</dbReference>
<evidence type="ECO:0000259" key="6">
    <source>
        <dbReference type="PROSITE" id="PS51987"/>
    </source>
</evidence>